<evidence type="ECO:0000313" key="2">
    <source>
        <dbReference type="Proteomes" id="UP001073227"/>
    </source>
</evidence>
<dbReference type="EMBL" id="JAOVZR010000001">
    <property type="protein sequence ID" value="MCY0149850.1"/>
    <property type="molecule type" value="Genomic_DNA"/>
</dbReference>
<accession>A0ABT3ZDG5</accession>
<sequence length="150" mass="16667">MLRYVGWSHLRKDDDQNVLGVLPSAFYLRDEENYLSVTWCEYFDGLPDESLRCAIEAIRGSIRVGGKARFALANVGSIKSTMENEAGVKLRIEHLPEEDNPAHAAVKRWPNENFDLLELIASDAWAETIDATSANALPMSACALSPRATE</sequence>
<proteinExistence type="predicted"/>
<organism evidence="1 2">
    <name type="scientific">Hoeflea algicola</name>
    <dbReference type="NCBI Taxonomy" id="2983763"/>
    <lineage>
        <taxon>Bacteria</taxon>
        <taxon>Pseudomonadati</taxon>
        <taxon>Pseudomonadota</taxon>
        <taxon>Alphaproteobacteria</taxon>
        <taxon>Hyphomicrobiales</taxon>
        <taxon>Rhizobiaceae</taxon>
        <taxon>Hoeflea</taxon>
    </lineage>
</organism>
<name>A0ABT3ZDG5_9HYPH</name>
<gene>
    <name evidence="1" type="ORF">OEG84_19635</name>
</gene>
<dbReference type="RefSeq" id="WP_267655287.1">
    <property type="nucleotide sequence ID" value="NZ_JAOVZR010000001.1"/>
</dbReference>
<reference evidence="1" key="1">
    <citation type="submission" date="2022-10" db="EMBL/GenBank/DDBJ databases">
        <title>Hoeflea sp. G2-23, isolated from marine algae.</title>
        <authorList>
            <person name="Kristyanto S."/>
            <person name="Kim J.M."/>
            <person name="Jeon C.O."/>
        </authorList>
    </citation>
    <scope>NUCLEOTIDE SEQUENCE</scope>
    <source>
        <strain evidence="1">G2-23</strain>
    </source>
</reference>
<comment type="caution">
    <text evidence="1">The sequence shown here is derived from an EMBL/GenBank/DDBJ whole genome shotgun (WGS) entry which is preliminary data.</text>
</comment>
<evidence type="ECO:0000313" key="1">
    <source>
        <dbReference type="EMBL" id="MCY0149850.1"/>
    </source>
</evidence>
<dbReference type="Proteomes" id="UP001073227">
    <property type="component" value="Unassembled WGS sequence"/>
</dbReference>
<keyword evidence="2" id="KW-1185">Reference proteome</keyword>
<protein>
    <submittedName>
        <fullName evidence="1">Uncharacterized protein</fullName>
    </submittedName>
</protein>